<dbReference type="EMBL" id="JBHTMU010000016">
    <property type="protein sequence ID" value="MFD1342897.1"/>
    <property type="molecule type" value="Genomic_DNA"/>
</dbReference>
<dbReference type="Proteomes" id="UP001597135">
    <property type="component" value="Unassembled WGS sequence"/>
</dbReference>
<evidence type="ECO:0000313" key="1">
    <source>
        <dbReference type="EMBL" id="MFD1342897.1"/>
    </source>
</evidence>
<dbReference type="RefSeq" id="WP_386803369.1">
    <property type="nucleotide sequence ID" value="NZ_JBHTMU010000016.1"/>
</dbReference>
<protein>
    <submittedName>
        <fullName evidence="1">Uncharacterized protein</fullName>
    </submittedName>
</protein>
<name>A0ABW3ZID9_9RHOB</name>
<accession>A0ABW3ZID9</accession>
<keyword evidence="2" id="KW-1185">Reference proteome</keyword>
<proteinExistence type="predicted"/>
<organism evidence="1 2">
    <name type="scientific">Litorisediminicola beolgyonensis</name>
    <dbReference type="NCBI Taxonomy" id="1173614"/>
    <lineage>
        <taxon>Bacteria</taxon>
        <taxon>Pseudomonadati</taxon>
        <taxon>Pseudomonadota</taxon>
        <taxon>Alphaproteobacteria</taxon>
        <taxon>Rhodobacterales</taxon>
        <taxon>Paracoccaceae</taxon>
        <taxon>Litorisediminicola</taxon>
    </lineage>
</organism>
<evidence type="ECO:0000313" key="2">
    <source>
        <dbReference type="Proteomes" id="UP001597135"/>
    </source>
</evidence>
<comment type="caution">
    <text evidence="1">The sequence shown here is derived from an EMBL/GenBank/DDBJ whole genome shotgun (WGS) entry which is preliminary data.</text>
</comment>
<gene>
    <name evidence="1" type="ORF">ACFQ4E_10735</name>
</gene>
<sequence length="100" mass="11149">MFPPWPVAQVETEKRRLEVIVRLAHTPGYELSAMLLREHCRAVGVPTNTDQMSGCLAWLAEQMLVLLKGSEDSPVARLTPLGRETALGHRRHPGVMQPDP</sequence>
<reference evidence="2" key="1">
    <citation type="journal article" date="2019" name="Int. J. Syst. Evol. Microbiol.">
        <title>The Global Catalogue of Microorganisms (GCM) 10K type strain sequencing project: providing services to taxonomists for standard genome sequencing and annotation.</title>
        <authorList>
            <consortium name="The Broad Institute Genomics Platform"/>
            <consortium name="The Broad Institute Genome Sequencing Center for Infectious Disease"/>
            <person name="Wu L."/>
            <person name="Ma J."/>
        </authorList>
    </citation>
    <scope>NUCLEOTIDE SEQUENCE [LARGE SCALE GENOMIC DNA]</scope>
    <source>
        <strain evidence="2">CCUG 62953</strain>
    </source>
</reference>